<feature type="non-terminal residue" evidence="3">
    <location>
        <position position="92"/>
    </location>
</feature>
<dbReference type="Gene3D" id="3.20.20.80">
    <property type="entry name" value="Glycosidases"/>
    <property type="match status" value="1"/>
</dbReference>
<dbReference type="PROSITE" id="PS51910">
    <property type="entry name" value="GH18_2"/>
    <property type="match status" value="1"/>
</dbReference>
<organism evidence="3 4">
    <name type="scientific">Rotaria sordida</name>
    <dbReference type="NCBI Taxonomy" id="392033"/>
    <lineage>
        <taxon>Eukaryota</taxon>
        <taxon>Metazoa</taxon>
        <taxon>Spiralia</taxon>
        <taxon>Gnathifera</taxon>
        <taxon>Rotifera</taxon>
        <taxon>Eurotatoria</taxon>
        <taxon>Bdelloidea</taxon>
        <taxon>Philodinida</taxon>
        <taxon>Philodinidae</taxon>
        <taxon>Rotaria</taxon>
    </lineage>
</organism>
<name>A0A820G5R6_9BILA</name>
<sequence>MWLSSIYLIFLLDSILSAKYNRICYFTNWGAHRSLKESRLYPEDIPPDLCTHILYAFANLHGRSLQPQLTSAQVAATIHNYECSKKIIILSR</sequence>
<dbReference type="PANTHER" id="PTHR11177:SF317">
    <property type="entry name" value="CHITINASE 12-RELATED"/>
    <property type="match status" value="1"/>
</dbReference>
<comment type="caution">
    <text evidence="3">The sequence shown here is derived from an EMBL/GenBank/DDBJ whole genome shotgun (WGS) entry which is preliminary data.</text>
</comment>
<accession>A0A820G5R6</accession>
<dbReference type="GO" id="GO:0008061">
    <property type="term" value="F:chitin binding"/>
    <property type="evidence" value="ECO:0007669"/>
    <property type="project" value="TreeGrafter"/>
</dbReference>
<dbReference type="Proteomes" id="UP000663874">
    <property type="component" value="Unassembled WGS sequence"/>
</dbReference>
<dbReference type="SUPFAM" id="SSF51445">
    <property type="entry name" value="(Trans)glycosidases"/>
    <property type="match status" value="1"/>
</dbReference>
<gene>
    <name evidence="3" type="ORF">FNK824_LOCUS39657</name>
</gene>
<dbReference type="InterPro" id="IPR001223">
    <property type="entry name" value="Glyco_hydro18_cat"/>
</dbReference>
<keyword evidence="1" id="KW-0732">Signal</keyword>
<evidence type="ECO:0000313" key="3">
    <source>
        <dbReference type="EMBL" id="CAF4275001.1"/>
    </source>
</evidence>
<dbReference type="GO" id="GO:0005975">
    <property type="term" value="P:carbohydrate metabolic process"/>
    <property type="evidence" value="ECO:0007669"/>
    <property type="project" value="InterPro"/>
</dbReference>
<dbReference type="GO" id="GO:0006032">
    <property type="term" value="P:chitin catabolic process"/>
    <property type="evidence" value="ECO:0007669"/>
    <property type="project" value="TreeGrafter"/>
</dbReference>
<reference evidence="3" key="1">
    <citation type="submission" date="2021-02" db="EMBL/GenBank/DDBJ databases">
        <authorList>
            <person name="Nowell W R."/>
        </authorList>
    </citation>
    <scope>NUCLEOTIDE SEQUENCE</scope>
</reference>
<evidence type="ECO:0000256" key="1">
    <source>
        <dbReference type="SAM" id="SignalP"/>
    </source>
</evidence>
<dbReference type="GO" id="GO:0004568">
    <property type="term" value="F:chitinase activity"/>
    <property type="evidence" value="ECO:0007669"/>
    <property type="project" value="TreeGrafter"/>
</dbReference>
<feature type="signal peptide" evidence="1">
    <location>
        <begin position="1"/>
        <end position="17"/>
    </location>
</feature>
<dbReference type="AlphaFoldDB" id="A0A820G5R6"/>
<dbReference type="GO" id="GO:0005576">
    <property type="term" value="C:extracellular region"/>
    <property type="evidence" value="ECO:0007669"/>
    <property type="project" value="TreeGrafter"/>
</dbReference>
<proteinExistence type="predicted"/>
<evidence type="ECO:0000313" key="4">
    <source>
        <dbReference type="Proteomes" id="UP000663874"/>
    </source>
</evidence>
<dbReference type="PANTHER" id="PTHR11177">
    <property type="entry name" value="CHITINASE"/>
    <property type="match status" value="1"/>
</dbReference>
<dbReference type="InterPro" id="IPR050314">
    <property type="entry name" value="Glycosyl_Hydrlase_18"/>
</dbReference>
<protein>
    <recommendedName>
        <fullName evidence="2">GH18 domain-containing protein</fullName>
    </recommendedName>
</protein>
<dbReference type="EMBL" id="CAJOBE010026906">
    <property type="protein sequence ID" value="CAF4275001.1"/>
    <property type="molecule type" value="Genomic_DNA"/>
</dbReference>
<feature type="domain" description="GH18" evidence="2">
    <location>
        <begin position="20"/>
        <end position="92"/>
    </location>
</feature>
<feature type="chain" id="PRO_5032706080" description="GH18 domain-containing protein" evidence="1">
    <location>
        <begin position="18"/>
        <end position="92"/>
    </location>
</feature>
<dbReference type="Pfam" id="PF00704">
    <property type="entry name" value="Glyco_hydro_18"/>
    <property type="match status" value="1"/>
</dbReference>
<dbReference type="InterPro" id="IPR017853">
    <property type="entry name" value="GH"/>
</dbReference>
<evidence type="ECO:0000259" key="2">
    <source>
        <dbReference type="PROSITE" id="PS51910"/>
    </source>
</evidence>